<name>A0A9N9KD16_9GLOM</name>
<protein>
    <submittedName>
        <fullName evidence="1">8478_t:CDS:1</fullName>
    </submittedName>
</protein>
<dbReference type="AlphaFoldDB" id="A0A9N9KD16"/>
<dbReference type="EMBL" id="CAJVPY010057209">
    <property type="protein sequence ID" value="CAG8818930.1"/>
    <property type="molecule type" value="Genomic_DNA"/>
</dbReference>
<accession>A0A9N9KD16</accession>
<evidence type="ECO:0000313" key="2">
    <source>
        <dbReference type="Proteomes" id="UP000789405"/>
    </source>
</evidence>
<evidence type="ECO:0000313" key="1">
    <source>
        <dbReference type="EMBL" id="CAG8818930.1"/>
    </source>
</evidence>
<organism evidence="1 2">
    <name type="scientific">Dentiscutata erythropus</name>
    <dbReference type="NCBI Taxonomy" id="1348616"/>
    <lineage>
        <taxon>Eukaryota</taxon>
        <taxon>Fungi</taxon>
        <taxon>Fungi incertae sedis</taxon>
        <taxon>Mucoromycota</taxon>
        <taxon>Glomeromycotina</taxon>
        <taxon>Glomeromycetes</taxon>
        <taxon>Diversisporales</taxon>
        <taxon>Gigasporaceae</taxon>
        <taxon>Dentiscutata</taxon>
    </lineage>
</organism>
<sequence>EGEIEIDDSKLLKIWKYTCPSKDEFITTLCDFNEALYEVTLELFIYPFDQPLINLEKNKHTEWEFYDEKQ</sequence>
<reference evidence="1" key="1">
    <citation type="submission" date="2021-06" db="EMBL/GenBank/DDBJ databases">
        <authorList>
            <person name="Kallberg Y."/>
            <person name="Tangrot J."/>
            <person name="Rosling A."/>
        </authorList>
    </citation>
    <scope>NUCLEOTIDE SEQUENCE</scope>
    <source>
        <strain evidence="1">MA453B</strain>
    </source>
</reference>
<gene>
    <name evidence="1" type="ORF">DERYTH_LOCUS26704</name>
</gene>
<feature type="non-terminal residue" evidence="1">
    <location>
        <position position="70"/>
    </location>
</feature>
<feature type="non-terminal residue" evidence="1">
    <location>
        <position position="1"/>
    </location>
</feature>
<dbReference type="Proteomes" id="UP000789405">
    <property type="component" value="Unassembled WGS sequence"/>
</dbReference>
<comment type="caution">
    <text evidence="1">The sequence shown here is derived from an EMBL/GenBank/DDBJ whole genome shotgun (WGS) entry which is preliminary data.</text>
</comment>
<keyword evidence="2" id="KW-1185">Reference proteome</keyword>
<proteinExistence type="predicted"/>